<dbReference type="GO" id="GO:0008270">
    <property type="term" value="F:zinc ion binding"/>
    <property type="evidence" value="ECO:0007669"/>
    <property type="project" value="UniProtKB-KW"/>
</dbReference>
<accession>A0A9P6H3V9</accession>
<evidence type="ECO:0000256" key="3">
    <source>
        <dbReference type="ARBA" id="ARBA00022771"/>
    </source>
</evidence>
<comment type="caution">
    <text evidence="6">The sequence shown here is derived from an EMBL/GenBank/DDBJ whole genome shotgun (WGS) entry which is preliminary data.</text>
</comment>
<feature type="compositionally biased region" description="Polar residues" evidence="5">
    <location>
        <begin position="179"/>
        <end position="202"/>
    </location>
</feature>
<dbReference type="PANTHER" id="PTHR23057:SF0">
    <property type="entry name" value="JUXTAPOSED WITH ANOTHER ZINC FINGER PROTEIN 1"/>
    <property type="match status" value="1"/>
</dbReference>
<dbReference type="PANTHER" id="PTHR23057">
    <property type="entry name" value="JUXTAPOSED WITH ANOTHER ZINC FINGER PROTEIN 1"/>
    <property type="match status" value="1"/>
</dbReference>
<dbReference type="InterPro" id="IPR051580">
    <property type="entry name" value="ZnF-Chromatin_assoc"/>
</dbReference>
<evidence type="ECO:0008006" key="8">
    <source>
        <dbReference type="Google" id="ProtNLM"/>
    </source>
</evidence>
<keyword evidence="1" id="KW-0479">Metal-binding</keyword>
<dbReference type="EMBL" id="WIUZ02000021">
    <property type="protein sequence ID" value="KAF9778879.1"/>
    <property type="molecule type" value="Genomic_DNA"/>
</dbReference>
<dbReference type="GO" id="GO:0005634">
    <property type="term" value="C:nucleus"/>
    <property type="evidence" value="ECO:0007669"/>
    <property type="project" value="TreeGrafter"/>
</dbReference>
<reference evidence="6" key="1">
    <citation type="journal article" date="2020" name="Nat. Commun.">
        <title>Large-scale genome sequencing of mycorrhizal fungi provides insights into the early evolution of symbiotic traits.</title>
        <authorList>
            <person name="Miyauchi S."/>
            <person name="Kiss E."/>
            <person name="Kuo A."/>
            <person name="Drula E."/>
            <person name="Kohler A."/>
            <person name="Sanchez-Garcia M."/>
            <person name="Morin E."/>
            <person name="Andreopoulos B."/>
            <person name="Barry K.W."/>
            <person name="Bonito G."/>
            <person name="Buee M."/>
            <person name="Carver A."/>
            <person name="Chen C."/>
            <person name="Cichocki N."/>
            <person name="Clum A."/>
            <person name="Culley D."/>
            <person name="Crous P.W."/>
            <person name="Fauchery L."/>
            <person name="Girlanda M."/>
            <person name="Hayes R.D."/>
            <person name="Keri Z."/>
            <person name="LaButti K."/>
            <person name="Lipzen A."/>
            <person name="Lombard V."/>
            <person name="Magnuson J."/>
            <person name="Maillard F."/>
            <person name="Murat C."/>
            <person name="Nolan M."/>
            <person name="Ohm R.A."/>
            <person name="Pangilinan J."/>
            <person name="Pereira M.F."/>
            <person name="Perotto S."/>
            <person name="Peter M."/>
            <person name="Pfister S."/>
            <person name="Riley R."/>
            <person name="Sitrit Y."/>
            <person name="Stielow J.B."/>
            <person name="Szollosi G."/>
            <person name="Zifcakova L."/>
            <person name="Stursova M."/>
            <person name="Spatafora J.W."/>
            <person name="Tedersoo L."/>
            <person name="Vaario L.M."/>
            <person name="Yamada A."/>
            <person name="Yan M."/>
            <person name="Wang P."/>
            <person name="Xu J."/>
            <person name="Bruns T."/>
            <person name="Baldrian P."/>
            <person name="Vilgalys R."/>
            <person name="Dunand C."/>
            <person name="Henrissat B."/>
            <person name="Grigoriev I.V."/>
            <person name="Hibbett D."/>
            <person name="Nagy L.G."/>
            <person name="Martin F.M."/>
        </authorList>
    </citation>
    <scope>NUCLEOTIDE SEQUENCE</scope>
    <source>
        <strain evidence="6">UH-Tt-Lm1</strain>
    </source>
</reference>
<dbReference type="Proteomes" id="UP000736335">
    <property type="component" value="Unassembled WGS sequence"/>
</dbReference>
<keyword evidence="3" id="KW-0863">Zinc-finger</keyword>
<feature type="region of interest" description="Disordered" evidence="5">
    <location>
        <begin position="147"/>
        <end position="227"/>
    </location>
</feature>
<gene>
    <name evidence="6" type="ORF">BJ322DRAFT_458991</name>
</gene>
<name>A0A9P6H3V9_9AGAM</name>
<sequence length="269" mass="29708">MYEHLEFLVPNHSFERDFCSNFFCCGQSLPDLHLLLAHFEQSHLLAPGPSGLRSSVNTGHVSALPVEHDPPLSPSSNPIFDYPNFAPPPTPVEESSDSMRPWFTTPRLFDHLSMFPDDHPGASANHPTIVDLELDFDSKKTQLWDFFPDDDSDSSSYSSEENSMDAIRYPHGQPMNEGTALTSASLPVTSADSPASPNQIHTNVFDPKSGQSIPSASARKSARRGTRTKMYKCPRTGCLKSYLNPNGLKYHLEKGTCEFTPAGGRAPRQ</sequence>
<evidence type="ECO:0000313" key="7">
    <source>
        <dbReference type="Proteomes" id="UP000736335"/>
    </source>
</evidence>
<proteinExistence type="predicted"/>
<keyword evidence="2" id="KW-0677">Repeat</keyword>
<evidence type="ECO:0000256" key="2">
    <source>
        <dbReference type="ARBA" id="ARBA00022737"/>
    </source>
</evidence>
<evidence type="ECO:0000256" key="1">
    <source>
        <dbReference type="ARBA" id="ARBA00022723"/>
    </source>
</evidence>
<dbReference type="OrthoDB" id="3269380at2759"/>
<protein>
    <recommendedName>
        <fullName evidence="8">C2H2-type domain-containing protein</fullName>
    </recommendedName>
</protein>
<evidence type="ECO:0000313" key="6">
    <source>
        <dbReference type="EMBL" id="KAF9778879.1"/>
    </source>
</evidence>
<evidence type="ECO:0000256" key="5">
    <source>
        <dbReference type="SAM" id="MobiDB-lite"/>
    </source>
</evidence>
<keyword evidence="7" id="KW-1185">Reference proteome</keyword>
<reference evidence="6" key="2">
    <citation type="submission" date="2020-11" db="EMBL/GenBank/DDBJ databases">
        <authorList>
            <consortium name="DOE Joint Genome Institute"/>
            <person name="Kuo A."/>
            <person name="Miyauchi S."/>
            <person name="Kiss E."/>
            <person name="Drula E."/>
            <person name="Kohler A."/>
            <person name="Sanchez-Garcia M."/>
            <person name="Andreopoulos B."/>
            <person name="Barry K.W."/>
            <person name="Bonito G."/>
            <person name="Buee M."/>
            <person name="Carver A."/>
            <person name="Chen C."/>
            <person name="Cichocki N."/>
            <person name="Clum A."/>
            <person name="Culley D."/>
            <person name="Crous P.W."/>
            <person name="Fauchery L."/>
            <person name="Girlanda M."/>
            <person name="Hayes R."/>
            <person name="Keri Z."/>
            <person name="Labutti K."/>
            <person name="Lipzen A."/>
            <person name="Lombard V."/>
            <person name="Magnuson J."/>
            <person name="Maillard F."/>
            <person name="Morin E."/>
            <person name="Murat C."/>
            <person name="Nolan M."/>
            <person name="Ohm R."/>
            <person name="Pangilinan J."/>
            <person name="Pereira M."/>
            <person name="Perotto S."/>
            <person name="Peter M."/>
            <person name="Riley R."/>
            <person name="Sitrit Y."/>
            <person name="Stielow B."/>
            <person name="Szollosi G."/>
            <person name="Zifcakova L."/>
            <person name="Stursova M."/>
            <person name="Spatafora J.W."/>
            <person name="Tedersoo L."/>
            <person name="Vaario L.-M."/>
            <person name="Yamada A."/>
            <person name="Yan M."/>
            <person name="Wang P."/>
            <person name="Xu J."/>
            <person name="Bruns T."/>
            <person name="Baldrian P."/>
            <person name="Vilgalys R."/>
            <person name="Henrissat B."/>
            <person name="Grigoriev I.V."/>
            <person name="Hibbett D."/>
            <person name="Nagy L.G."/>
            <person name="Martin F.M."/>
        </authorList>
    </citation>
    <scope>NUCLEOTIDE SEQUENCE</scope>
    <source>
        <strain evidence="6">UH-Tt-Lm1</strain>
    </source>
</reference>
<keyword evidence="4" id="KW-0862">Zinc</keyword>
<evidence type="ECO:0000256" key="4">
    <source>
        <dbReference type="ARBA" id="ARBA00022833"/>
    </source>
</evidence>
<organism evidence="6 7">
    <name type="scientific">Thelephora terrestris</name>
    <dbReference type="NCBI Taxonomy" id="56493"/>
    <lineage>
        <taxon>Eukaryota</taxon>
        <taxon>Fungi</taxon>
        <taxon>Dikarya</taxon>
        <taxon>Basidiomycota</taxon>
        <taxon>Agaricomycotina</taxon>
        <taxon>Agaricomycetes</taxon>
        <taxon>Thelephorales</taxon>
        <taxon>Thelephoraceae</taxon>
        <taxon>Thelephora</taxon>
    </lineage>
</organism>
<dbReference type="AlphaFoldDB" id="A0A9P6H3V9"/>